<feature type="transmembrane region" description="Helical" evidence="1">
    <location>
        <begin position="33"/>
        <end position="51"/>
    </location>
</feature>
<dbReference type="RefSeq" id="WP_188734268.1">
    <property type="nucleotide sequence ID" value="NZ_BMLW01000005.1"/>
</dbReference>
<dbReference type="EMBL" id="BMLW01000005">
    <property type="protein sequence ID" value="GGP10679.1"/>
    <property type="molecule type" value="Genomic_DNA"/>
</dbReference>
<evidence type="ECO:0000313" key="2">
    <source>
        <dbReference type="EMBL" id="GGP10679.1"/>
    </source>
</evidence>
<keyword evidence="1" id="KW-0472">Membrane</keyword>
<evidence type="ECO:0000313" key="3">
    <source>
        <dbReference type="Proteomes" id="UP000641206"/>
    </source>
</evidence>
<dbReference type="Proteomes" id="UP000641206">
    <property type="component" value="Unassembled WGS sequence"/>
</dbReference>
<proteinExistence type="predicted"/>
<accession>A0ABQ2NUA0</accession>
<reference evidence="3" key="1">
    <citation type="journal article" date="2019" name="Int. J. Syst. Evol. Microbiol.">
        <title>The Global Catalogue of Microorganisms (GCM) 10K type strain sequencing project: providing services to taxonomists for standard genome sequencing and annotation.</title>
        <authorList>
            <consortium name="The Broad Institute Genomics Platform"/>
            <consortium name="The Broad Institute Genome Sequencing Center for Infectious Disease"/>
            <person name="Wu L."/>
            <person name="Ma J."/>
        </authorList>
    </citation>
    <scope>NUCLEOTIDE SEQUENCE [LARGE SCALE GENOMIC DNA]</scope>
    <source>
        <strain evidence="3">CGMCC 1.7693</strain>
    </source>
</reference>
<gene>
    <name evidence="2" type="ORF">GCM10011346_19770</name>
</gene>
<organism evidence="2 3">
    <name type="scientific">Oceanobacillus neutriphilus</name>
    <dbReference type="NCBI Taxonomy" id="531815"/>
    <lineage>
        <taxon>Bacteria</taxon>
        <taxon>Bacillati</taxon>
        <taxon>Bacillota</taxon>
        <taxon>Bacilli</taxon>
        <taxon>Bacillales</taxon>
        <taxon>Bacillaceae</taxon>
        <taxon>Oceanobacillus</taxon>
    </lineage>
</organism>
<keyword evidence="3" id="KW-1185">Reference proteome</keyword>
<protein>
    <recommendedName>
        <fullName evidence="4">DUF3784 domain-containing protein</fullName>
    </recommendedName>
</protein>
<evidence type="ECO:0000256" key="1">
    <source>
        <dbReference type="SAM" id="Phobius"/>
    </source>
</evidence>
<feature type="transmembrane region" description="Helical" evidence="1">
    <location>
        <begin position="57"/>
        <end position="78"/>
    </location>
</feature>
<name>A0ABQ2NUA0_9BACI</name>
<keyword evidence="1" id="KW-0812">Transmembrane</keyword>
<sequence length="83" mass="9071">MKLLGLNFLSELYLLGIGTSSENSRLQKEMGSFVSRILIFGGIAIGLTAFLPDIYSIVGMIIIVLVLAIISFIVVTRLKKNII</sequence>
<keyword evidence="1" id="KW-1133">Transmembrane helix</keyword>
<evidence type="ECO:0008006" key="4">
    <source>
        <dbReference type="Google" id="ProtNLM"/>
    </source>
</evidence>
<comment type="caution">
    <text evidence="2">The sequence shown here is derived from an EMBL/GenBank/DDBJ whole genome shotgun (WGS) entry which is preliminary data.</text>
</comment>